<name>A0ABX2Y821_9CELL</name>
<organism evidence="2 3">
    <name type="scientific">Oerskovia enterophila</name>
    <dbReference type="NCBI Taxonomy" id="43678"/>
    <lineage>
        <taxon>Bacteria</taxon>
        <taxon>Bacillati</taxon>
        <taxon>Actinomycetota</taxon>
        <taxon>Actinomycetes</taxon>
        <taxon>Micrococcales</taxon>
        <taxon>Cellulomonadaceae</taxon>
        <taxon>Oerskovia</taxon>
    </lineage>
</organism>
<reference evidence="2 3" key="1">
    <citation type="submission" date="2016-06" db="EMBL/GenBank/DDBJ databases">
        <title>Genome sequence of Oerskovia enterophila DSM 43852.</title>
        <authorList>
            <person name="Poehlein A."/>
            <person name="Jag V."/>
            <person name="Bengelsdorf F.R."/>
            <person name="Daniel R."/>
            <person name="Duerre P."/>
        </authorList>
    </citation>
    <scope>NUCLEOTIDE SEQUENCE [LARGE SCALE GENOMIC DNA]</scope>
    <source>
        <strain evidence="2 3">DSM 43852</strain>
    </source>
</reference>
<dbReference type="RefSeq" id="WP_248948300.1">
    <property type="nucleotide sequence ID" value="NZ_MAQA01000003.1"/>
</dbReference>
<dbReference type="Pfam" id="PF03668">
    <property type="entry name" value="RapZ-like_N"/>
    <property type="match status" value="1"/>
</dbReference>
<protein>
    <submittedName>
        <fullName evidence="2">GlmZ(SRNA)-inactivating NTPase</fullName>
    </submittedName>
</protein>
<accession>A0ABX2Y821</accession>
<evidence type="ECO:0000313" key="2">
    <source>
        <dbReference type="EMBL" id="OCI32743.1"/>
    </source>
</evidence>
<feature type="domain" description="RapZ-like N-terminal" evidence="1">
    <location>
        <begin position="1"/>
        <end position="42"/>
    </location>
</feature>
<sequence length="61" mass="6820">MSGAGRTRAAAVLEDLDWYVVDNMPPKMLVPLVDMMTRAGPRPGTSSRTETVMALPRFLRW</sequence>
<keyword evidence="3" id="KW-1185">Reference proteome</keyword>
<dbReference type="Proteomes" id="UP000093412">
    <property type="component" value="Unassembled WGS sequence"/>
</dbReference>
<gene>
    <name evidence="2" type="ORF">OERS_03340</name>
</gene>
<dbReference type="InterPro" id="IPR053930">
    <property type="entry name" value="RapZ-like_N"/>
</dbReference>
<evidence type="ECO:0000313" key="3">
    <source>
        <dbReference type="Proteomes" id="UP000093412"/>
    </source>
</evidence>
<comment type="caution">
    <text evidence="2">The sequence shown here is derived from an EMBL/GenBank/DDBJ whole genome shotgun (WGS) entry which is preliminary data.</text>
</comment>
<evidence type="ECO:0000259" key="1">
    <source>
        <dbReference type="Pfam" id="PF03668"/>
    </source>
</evidence>
<dbReference type="EMBL" id="MAQA01000003">
    <property type="protein sequence ID" value="OCI32743.1"/>
    <property type="molecule type" value="Genomic_DNA"/>
</dbReference>
<proteinExistence type="predicted"/>